<evidence type="ECO:0000256" key="1">
    <source>
        <dbReference type="ARBA" id="ARBA00001933"/>
    </source>
</evidence>
<proteinExistence type="inferred from homology"/>
<sequence>MRRCQPVGAAFASAPSRSEALSTSSFVAYWARSGAPEPANRRRLLRIRCMPDAAPFVVLRTKHWRLRHCSGRSRIEALNADVTELHQLKTPTTCSPEMPEYPVDWSAADEDDAHGHLHGSRTAAQRGTKQCVGAGLETTHPASCQQRIRAQDAPCATTSPRAAALVMRMIRTHLAAMLAILGIAQQRKQQHERQSIRDCVSRMSTAYAKYQAASILGFAQRPPVLTTSGEHRPCCLGSCSDSILGSDAVADSTNDSLPQWLRAWRGGRSWRANLHVPTTAANLQDTGKQSGLSRELVVISERLLERGLATGRSTALEIESKRRAISSLLQRYTETTDSPQGSETSTGCVPSFRMEAGITRSEQDAFDERTSRSGTARRRDDWYVPASARATRTRNPIRELVQGWKRSPNPSRELIDLSIGDPTAYRNLEPPSHLLEYFEGVLRSGRYHGYTHSTGMEDARSAVAEHFNRRLGRKALSSRDIFLTSGVSGALELALSGLLNEGDNILVPCPGFPLLRTIAENLGAFVREYPLLPEQGWKIHLSRLEALVDHRTRALVVNNPSNPCGSVWDAAHITEILAVAARLRLPILSDEVYADMVFPSVSFHSFAALSREVPIVTVGGLSKQFIVPGWRLGWVVLHDPVGALDRCGYRDGLQRLTTRMLLPNALAQAVVPYALGEEALRKAFLDDLMLHLASNASLFTEKLRAVPGLRCIMPQGAMYMMIQVDCSRFSSIANTMEFCQQLYDAESVLALPGECFGAEGFIRVVTFPPQRIIIEACERIKRFCTSRCEK</sequence>
<reference evidence="7 8" key="1">
    <citation type="journal article" date="2004" name="Nature">
        <title>Genome sequence of the ultrasmall unicellular red alga Cyanidioschyzon merolae 10D.</title>
        <authorList>
            <person name="Matsuzaki M."/>
            <person name="Misumi O."/>
            <person name="Shin-i T."/>
            <person name="Maruyama S."/>
            <person name="Takahara M."/>
            <person name="Miyagishima S."/>
            <person name="Mori T."/>
            <person name="Nishida K."/>
            <person name="Yagisawa F."/>
            <person name="Nishida K."/>
            <person name="Yoshida Y."/>
            <person name="Nishimura Y."/>
            <person name="Nakao S."/>
            <person name="Kobayashi T."/>
            <person name="Momoyama Y."/>
            <person name="Higashiyama T."/>
            <person name="Minoda A."/>
            <person name="Sano M."/>
            <person name="Nomoto H."/>
            <person name="Oishi K."/>
            <person name="Hayashi H."/>
            <person name="Ohta F."/>
            <person name="Nishizaka S."/>
            <person name="Haga S."/>
            <person name="Miura S."/>
            <person name="Morishita T."/>
            <person name="Kabeya Y."/>
            <person name="Terasawa K."/>
            <person name="Suzuki Y."/>
            <person name="Ishii Y."/>
            <person name="Asakawa S."/>
            <person name="Takano H."/>
            <person name="Ohta N."/>
            <person name="Kuroiwa H."/>
            <person name="Tanaka K."/>
            <person name="Shimizu N."/>
            <person name="Sugano S."/>
            <person name="Sato N."/>
            <person name="Nozaki H."/>
            <person name="Ogasawara N."/>
            <person name="Kohara Y."/>
            <person name="Kuroiwa T."/>
        </authorList>
    </citation>
    <scope>NUCLEOTIDE SEQUENCE [LARGE SCALE GENOMIC DNA]</scope>
    <source>
        <strain evidence="7 8">10D</strain>
    </source>
</reference>
<evidence type="ECO:0000256" key="3">
    <source>
        <dbReference type="ARBA" id="ARBA00022576"/>
    </source>
</evidence>
<dbReference type="OrthoDB" id="7042322at2759"/>
<dbReference type="GO" id="GO:0030170">
    <property type="term" value="F:pyridoxal phosphate binding"/>
    <property type="evidence" value="ECO:0007669"/>
    <property type="project" value="InterPro"/>
</dbReference>
<dbReference type="InterPro" id="IPR015422">
    <property type="entry name" value="PyrdxlP-dep_Trfase_small"/>
</dbReference>
<dbReference type="KEGG" id="cme:CYME_CMT533C"/>
<dbReference type="NCBIfam" id="TIGR01265">
    <property type="entry name" value="tyr_nico_aTase"/>
    <property type="match status" value="1"/>
</dbReference>
<dbReference type="InterPro" id="IPR015424">
    <property type="entry name" value="PyrdxlP-dep_Trfase"/>
</dbReference>
<comment type="similarity">
    <text evidence="2">Belongs to the class-I pyridoxal-phosphate-dependent aminotransferase family.</text>
</comment>
<name>M1UY04_CYAM1</name>
<organism evidence="7 8">
    <name type="scientific">Cyanidioschyzon merolae (strain NIES-3377 / 10D)</name>
    <name type="common">Unicellular red alga</name>
    <dbReference type="NCBI Taxonomy" id="280699"/>
    <lineage>
        <taxon>Eukaryota</taxon>
        <taxon>Rhodophyta</taxon>
        <taxon>Bangiophyceae</taxon>
        <taxon>Cyanidiales</taxon>
        <taxon>Cyanidiaceae</taxon>
        <taxon>Cyanidioschyzon</taxon>
    </lineage>
</organism>
<evidence type="ECO:0000259" key="6">
    <source>
        <dbReference type="Pfam" id="PF00155"/>
    </source>
</evidence>
<dbReference type="RefSeq" id="XP_005539487.1">
    <property type="nucleotide sequence ID" value="XM_005539430.1"/>
</dbReference>
<dbReference type="Gramene" id="CMT533CT">
    <property type="protein sequence ID" value="CMT533CT"/>
    <property type="gene ID" value="CMT533C"/>
</dbReference>
<dbReference type="Gene3D" id="3.40.640.10">
    <property type="entry name" value="Type I PLP-dependent aspartate aminotransferase-like (Major domain)"/>
    <property type="match status" value="1"/>
</dbReference>
<keyword evidence="5" id="KW-0663">Pyridoxal phosphate</keyword>
<dbReference type="EMBL" id="AP006502">
    <property type="protein sequence ID" value="BAM83451.1"/>
    <property type="molecule type" value="Genomic_DNA"/>
</dbReference>
<evidence type="ECO:0000256" key="2">
    <source>
        <dbReference type="ARBA" id="ARBA00007441"/>
    </source>
</evidence>
<dbReference type="Proteomes" id="UP000007014">
    <property type="component" value="Chromosome 20"/>
</dbReference>
<dbReference type="AlphaFoldDB" id="M1UY04"/>
<evidence type="ECO:0000313" key="7">
    <source>
        <dbReference type="EMBL" id="BAM83451.1"/>
    </source>
</evidence>
<evidence type="ECO:0000256" key="5">
    <source>
        <dbReference type="ARBA" id="ARBA00022898"/>
    </source>
</evidence>
<accession>M1UY04</accession>
<keyword evidence="3 7" id="KW-0032">Aminotransferase</keyword>
<dbReference type="PANTHER" id="PTHR45744">
    <property type="entry name" value="TYROSINE AMINOTRANSFERASE"/>
    <property type="match status" value="1"/>
</dbReference>
<dbReference type="eggNOG" id="KOG0259">
    <property type="taxonomic scope" value="Eukaryota"/>
</dbReference>
<protein>
    <submittedName>
        <fullName evidence="7">Probable tyrosine aminotransferase</fullName>
    </submittedName>
</protein>
<dbReference type="CDD" id="cd00609">
    <property type="entry name" value="AAT_like"/>
    <property type="match status" value="1"/>
</dbReference>
<evidence type="ECO:0000313" key="8">
    <source>
        <dbReference type="Proteomes" id="UP000007014"/>
    </source>
</evidence>
<dbReference type="InterPro" id="IPR005958">
    <property type="entry name" value="TyrNic_aminoTrfase"/>
</dbReference>
<gene>
    <name evidence="7" type="ORF">CYME_CMT533C</name>
</gene>
<dbReference type="GeneID" id="16997772"/>
<keyword evidence="4" id="KW-0808">Transferase</keyword>
<dbReference type="PANTHER" id="PTHR45744:SF2">
    <property type="entry name" value="TYROSINE AMINOTRANSFERASE"/>
    <property type="match status" value="1"/>
</dbReference>
<dbReference type="Gene3D" id="3.90.1150.10">
    <property type="entry name" value="Aspartate Aminotransferase, domain 1"/>
    <property type="match status" value="1"/>
</dbReference>
<reference evidence="7 8" key="2">
    <citation type="journal article" date="2007" name="BMC Biol.">
        <title>A 100%-complete sequence reveals unusually simple genomic features in the hot-spring red alga Cyanidioschyzon merolae.</title>
        <authorList>
            <person name="Nozaki H."/>
            <person name="Takano H."/>
            <person name="Misumi O."/>
            <person name="Terasawa K."/>
            <person name="Matsuzaki M."/>
            <person name="Maruyama S."/>
            <person name="Nishida K."/>
            <person name="Yagisawa F."/>
            <person name="Yoshida Y."/>
            <person name="Fujiwara T."/>
            <person name="Takio S."/>
            <person name="Tamura K."/>
            <person name="Chung S.J."/>
            <person name="Nakamura S."/>
            <person name="Kuroiwa H."/>
            <person name="Tanaka K."/>
            <person name="Sato N."/>
            <person name="Kuroiwa T."/>
        </authorList>
    </citation>
    <scope>NUCLEOTIDE SEQUENCE [LARGE SCALE GENOMIC DNA]</scope>
    <source>
        <strain evidence="7 8">10D</strain>
    </source>
</reference>
<dbReference type="Pfam" id="PF00155">
    <property type="entry name" value="Aminotran_1_2"/>
    <property type="match status" value="1"/>
</dbReference>
<dbReference type="GO" id="GO:0004838">
    <property type="term" value="F:L-tyrosine-2-oxoglutarate transaminase activity"/>
    <property type="evidence" value="ECO:0007669"/>
    <property type="project" value="TreeGrafter"/>
</dbReference>
<dbReference type="GO" id="GO:0006572">
    <property type="term" value="P:L-tyrosine catabolic process"/>
    <property type="evidence" value="ECO:0007669"/>
    <property type="project" value="TreeGrafter"/>
</dbReference>
<keyword evidence="8" id="KW-1185">Reference proteome</keyword>
<dbReference type="SUPFAM" id="SSF53383">
    <property type="entry name" value="PLP-dependent transferases"/>
    <property type="match status" value="1"/>
</dbReference>
<comment type="cofactor">
    <cofactor evidence="1">
        <name>pyridoxal 5'-phosphate</name>
        <dbReference type="ChEBI" id="CHEBI:597326"/>
    </cofactor>
</comment>
<dbReference type="HOGENOM" id="CLU_355417_0_0_1"/>
<dbReference type="InterPro" id="IPR015421">
    <property type="entry name" value="PyrdxlP-dep_Trfase_major"/>
</dbReference>
<feature type="domain" description="Aminotransferase class I/classII large" evidence="6">
    <location>
        <begin position="413"/>
        <end position="779"/>
    </location>
</feature>
<dbReference type="STRING" id="280699.M1UY04"/>
<dbReference type="InterPro" id="IPR004839">
    <property type="entry name" value="Aminotransferase_I/II_large"/>
</dbReference>
<evidence type="ECO:0000256" key="4">
    <source>
        <dbReference type="ARBA" id="ARBA00022679"/>
    </source>
</evidence>